<dbReference type="EMBL" id="WIGM01000552">
    <property type="protein sequence ID" value="KAF6822206.1"/>
    <property type="molecule type" value="Genomic_DNA"/>
</dbReference>
<feature type="compositionally biased region" description="Low complexity" evidence="1">
    <location>
        <begin position="218"/>
        <end position="228"/>
    </location>
</feature>
<organism evidence="2 3">
    <name type="scientific">Colletotrichum musicola</name>
    <dbReference type="NCBI Taxonomy" id="2175873"/>
    <lineage>
        <taxon>Eukaryota</taxon>
        <taxon>Fungi</taxon>
        <taxon>Dikarya</taxon>
        <taxon>Ascomycota</taxon>
        <taxon>Pezizomycotina</taxon>
        <taxon>Sordariomycetes</taxon>
        <taxon>Hypocreomycetidae</taxon>
        <taxon>Glomerellales</taxon>
        <taxon>Glomerellaceae</taxon>
        <taxon>Colletotrichum</taxon>
        <taxon>Colletotrichum orchidearum species complex</taxon>
    </lineage>
</organism>
<proteinExistence type="predicted"/>
<gene>
    <name evidence="2" type="ORF">CMUS01_11171</name>
</gene>
<name>A0A8H6K0V3_9PEZI</name>
<feature type="region of interest" description="Disordered" evidence="1">
    <location>
        <begin position="95"/>
        <end position="123"/>
    </location>
</feature>
<keyword evidence="3" id="KW-1185">Reference proteome</keyword>
<feature type="compositionally biased region" description="Polar residues" evidence="1">
    <location>
        <begin position="11"/>
        <end position="20"/>
    </location>
</feature>
<evidence type="ECO:0000313" key="2">
    <source>
        <dbReference type="EMBL" id="KAF6822206.1"/>
    </source>
</evidence>
<comment type="caution">
    <text evidence="2">The sequence shown here is derived from an EMBL/GenBank/DDBJ whole genome shotgun (WGS) entry which is preliminary data.</text>
</comment>
<reference evidence="2" key="1">
    <citation type="journal article" date="2020" name="Phytopathology">
        <title>Genome Sequence Resources of Colletotrichum truncatum, C. plurivorum, C. musicola, and C. sojae: Four Species Pathogenic to Soybean (Glycine max).</title>
        <authorList>
            <person name="Rogerio F."/>
            <person name="Boufleur T.R."/>
            <person name="Ciampi-Guillardi M."/>
            <person name="Sukno S.A."/>
            <person name="Thon M.R."/>
            <person name="Massola Junior N.S."/>
            <person name="Baroncelli R."/>
        </authorList>
    </citation>
    <scope>NUCLEOTIDE SEQUENCE</scope>
    <source>
        <strain evidence="2">LFN0074</strain>
    </source>
</reference>
<protein>
    <submittedName>
        <fullName evidence="2">Uncharacterized protein</fullName>
    </submittedName>
</protein>
<evidence type="ECO:0000256" key="1">
    <source>
        <dbReference type="SAM" id="MobiDB-lite"/>
    </source>
</evidence>
<accession>A0A8H6K0V3</accession>
<feature type="region of interest" description="Disordered" evidence="1">
    <location>
        <begin position="168"/>
        <end position="245"/>
    </location>
</feature>
<dbReference type="AlphaFoldDB" id="A0A8H6K0V3"/>
<feature type="region of interest" description="Disordered" evidence="1">
    <location>
        <begin position="1"/>
        <end position="23"/>
    </location>
</feature>
<dbReference type="Proteomes" id="UP000639643">
    <property type="component" value="Unassembled WGS sequence"/>
</dbReference>
<sequence length="363" mass="39269">MDLRSKRPQPGSEQPSQQHGQAVRASLPIGSVARHMTAIDRHGPWCIRCVNHLFGLHISEANRITDAGFKCTTQSGSSTRCGKCITKGVTAAKCKKAGPSPNLPKPEANPPSTIRSPIGNGRPQSCRWWPRKWPAFLELEAEDPEAASQIPQKDIDDLLCQYRAAMGDSRQKALRRRSRPRGPTAAPGREASPGVAHDPRARHSPPTAGPGGAPQSRAAAPGPACSPAPDDRQRAGPALPGDRPRWYKTAEETVFGAVADILKDPPPPRVTEDIRSLLSNIVGRSEGHANRLRGAASVVPTPIRPILMAPWIPSTAFLIADDLTRSAPDSYAQCERLIPLVRAELCRLDSTLHIMVEDLPQRT</sequence>
<evidence type="ECO:0000313" key="3">
    <source>
        <dbReference type="Proteomes" id="UP000639643"/>
    </source>
</evidence>